<proteinExistence type="predicted"/>
<protein>
    <submittedName>
        <fullName evidence="1">Uncharacterized protein</fullName>
    </submittedName>
</protein>
<sequence length="196" mass="22455">MAVLKLNRFKYMELVQQYRVRTGLDVSRDAANYTFLQLIQGKKTPLAKKIEEMFCSGMSKPNLFLAIQKKPDLASSTHKPRKNFSKTDYLDPALFDKVLHPDLTPKGSRGPAYFKAHQEGKVYLIVECPRHGMVMHHTSIQGNVDLPEDVYSYAKHKGYCLICKILTQANPDRVQEVYQFAANFLKYVKKLKQPAS</sequence>
<comment type="caution">
    <text evidence="1">The sequence shown here is derived from an EMBL/GenBank/DDBJ whole genome shotgun (WGS) entry which is preliminary data.</text>
</comment>
<dbReference type="EMBL" id="APPE01000006">
    <property type="protein sequence ID" value="ENV00965.1"/>
    <property type="molecule type" value="Genomic_DNA"/>
</dbReference>
<dbReference type="PATRIC" id="fig|1217710.3.peg.44"/>
<evidence type="ECO:0000313" key="2">
    <source>
        <dbReference type="Proteomes" id="UP000013070"/>
    </source>
</evidence>
<keyword evidence="2" id="KW-1185">Reference proteome</keyword>
<accession>N8X1E5</accession>
<gene>
    <name evidence="1" type="ORF">F969_00051</name>
</gene>
<dbReference type="Proteomes" id="UP000013070">
    <property type="component" value="Unassembled WGS sequence"/>
</dbReference>
<name>N8X1E5_9GAMM</name>
<evidence type="ECO:0000313" key="1">
    <source>
        <dbReference type="EMBL" id="ENV00965.1"/>
    </source>
</evidence>
<dbReference type="HOGENOM" id="CLU_1387689_0_0_6"/>
<dbReference type="RefSeq" id="WP_004787916.1">
    <property type="nucleotide sequence ID" value="NZ_KB849413.1"/>
</dbReference>
<dbReference type="AlphaFoldDB" id="N8X1E5"/>
<reference evidence="1 2" key="1">
    <citation type="submission" date="2013-02" db="EMBL/GenBank/DDBJ databases">
        <title>The Genome Sequence of Acinetobacter sp. NIPH 899.</title>
        <authorList>
            <consortium name="The Broad Institute Genome Sequencing Platform"/>
            <consortium name="The Broad Institute Genome Sequencing Center for Infectious Disease"/>
            <person name="Cerqueira G."/>
            <person name="Feldgarden M."/>
            <person name="Courvalin P."/>
            <person name="Perichon B."/>
            <person name="Grillot-Courvalin C."/>
            <person name="Clermont D."/>
            <person name="Rocha E."/>
            <person name="Yoon E.-J."/>
            <person name="Nemec A."/>
            <person name="Walker B."/>
            <person name="Young S.K."/>
            <person name="Zeng Q."/>
            <person name="Gargeya S."/>
            <person name="Fitzgerald M."/>
            <person name="Haas B."/>
            <person name="Abouelleil A."/>
            <person name="Alvarado L."/>
            <person name="Arachchi H.M."/>
            <person name="Berlin A.M."/>
            <person name="Chapman S.B."/>
            <person name="Dewar J."/>
            <person name="Goldberg J."/>
            <person name="Griggs A."/>
            <person name="Gujja S."/>
            <person name="Hansen M."/>
            <person name="Howarth C."/>
            <person name="Imamovic A."/>
            <person name="Larimer J."/>
            <person name="McCowan C."/>
            <person name="Murphy C."/>
            <person name="Neiman D."/>
            <person name="Pearson M."/>
            <person name="Priest M."/>
            <person name="Roberts A."/>
            <person name="Saif S."/>
            <person name="Shea T."/>
            <person name="Sisk P."/>
            <person name="Sykes S."/>
            <person name="Wortman J."/>
            <person name="Nusbaum C."/>
            <person name="Birren B."/>
        </authorList>
    </citation>
    <scope>NUCLEOTIDE SEQUENCE [LARGE SCALE GENOMIC DNA]</scope>
    <source>
        <strain evidence="1 2">NIPH 899</strain>
    </source>
</reference>
<organism evidence="1 2">
    <name type="scientific">Acinetobacter variabilis</name>
    <dbReference type="NCBI Taxonomy" id="70346"/>
    <lineage>
        <taxon>Bacteria</taxon>
        <taxon>Pseudomonadati</taxon>
        <taxon>Pseudomonadota</taxon>
        <taxon>Gammaproteobacteria</taxon>
        <taxon>Moraxellales</taxon>
        <taxon>Moraxellaceae</taxon>
        <taxon>Acinetobacter</taxon>
    </lineage>
</organism>